<protein>
    <submittedName>
        <fullName evidence="4">GNAT family N-acetyltransferase</fullName>
    </submittedName>
</protein>
<dbReference type="Gene3D" id="3.40.630.30">
    <property type="match status" value="1"/>
</dbReference>
<evidence type="ECO:0000259" key="3">
    <source>
        <dbReference type="PROSITE" id="PS51186"/>
    </source>
</evidence>
<proteinExistence type="predicted"/>
<gene>
    <name evidence="4" type="ORF">NCF85_09890</name>
</gene>
<keyword evidence="1" id="KW-0808">Transferase</keyword>
<dbReference type="Proteomes" id="UP001056619">
    <property type="component" value="Chromosome"/>
</dbReference>
<dbReference type="InterPro" id="IPR000182">
    <property type="entry name" value="GNAT_dom"/>
</dbReference>
<keyword evidence="5" id="KW-1185">Reference proteome</keyword>
<accession>A0ABY4U6F8</accession>
<keyword evidence="2" id="KW-0012">Acyltransferase</keyword>
<dbReference type="PROSITE" id="PS51186">
    <property type="entry name" value="GNAT"/>
    <property type="match status" value="1"/>
</dbReference>
<sequence length="160" mass="17706">MTSALAIVIRSARVADAVALNAILHDTYETTWLPRMTPAAAEVFRDEDRQAQYVASRGTEFLVAECGGELVGFVDWEADFVNALHVRSNYARRGIGGQLMDLVEAAMAKAGFSVARLETDTFNTQSRAFYKGRGYVEADRYPETEWDSGFTTLLLVKALN</sequence>
<dbReference type="Pfam" id="PF00583">
    <property type="entry name" value="Acetyltransf_1"/>
    <property type="match status" value="1"/>
</dbReference>
<organism evidence="4 5">
    <name type="scientific">Qipengyuania citrea</name>
    <dbReference type="NCBI Taxonomy" id="225971"/>
    <lineage>
        <taxon>Bacteria</taxon>
        <taxon>Pseudomonadati</taxon>
        <taxon>Pseudomonadota</taxon>
        <taxon>Alphaproteobacteria</taxon>
        <taxon>Sphingomonadales</taxon>
        <taxon>Erythrobacteraceae</taxon>
        <taxon>Qipengyuania</taxon>
    </lineage>
</organism>
<dbReference type="InterPro" id="IPR016181">
    <property type="entry name" value="Acyl_CoA_acyltransferase"/>
</dbReference>
<dbReference type="RefSeq" id="WP_301641491.1">
    <property type="nucleotide sequence ID" value="NZ_CP098494.1"/>
</dbReference>
<reference evidence="4 5" key="1">
    <citation type="submission" date="2022-06" db="EMBL/GenBank/DDBJ databases">
        <authorList>
            <person name="Liu G."/>
        </authorList>
    </citation>
    <scope>NUCLEOTIDE SEQUENCE [LARGE SCALE GENOMIC DNA]</scope>
    <source>
        <strain evidence="4 5">E4</strain>
    </source>
</reference>
<dbReference type="CDD" id="cd04301">
    <property type="entry name" value="NAT_SF"/>
    <property type="match status" value="1"/>
</dbReference>
<evidence type="ECO:0000313" key="4">
    <source>
        <dbReference type="EMBL" id="USA60416.1"/>
    </source>
</evidence>
<dbReference type="SUPFAM" id="SSF55729">
    <property type="entry name" value="Acyl-CoA N-acyltransferases (Nat)"/>
    <property type="match status" value="1"/>
</dbReference>
<dbReference type="PANTHER" id="PTHR43877:SF2">
    <property type="entry name" value="AMINOALKYLPHOSPHONATE N-ACETYLTRANSFERASE-RELATED"/>
    <property type="match status" value="1"/>
</dbReference>
<feature type="domain" description="N-acetyltransferase" evidence="3">
    <location>
        <begin position="7"/>
        <end position="160"/>
    </location>
</feature>
<evidence type="ECO:0000256" key="2">
    <source>
        <dbReference type="ARBA" id="ARBA00023315"/>
    </source>
</evidence>
<name>A0ABY4U6F8_9SPHN</name>
<evidence type="ECO:0000313" key="5">
    <source>
        <dbReference type="Proteomes" id="UP001056619"/>
    </source>
</evidence>
<dbReference type="InterPro" id="IPR050832">
    <property type="entry name" value="Bact_Acetyltransf"/>
</dbReference>
<evidence type="ECO:0000256" key="1">
    <source>
        <dbReference type="ARBA" id="ARBA00022679"/>
    </source>
</evidence>
<dbReference type="PANTHER" id="PTHR43877">
    <property type="entry name" value="AMINOALKYLPHOSPHONATE N-ACETYLTRANSFERASE-RELATED-RELATED"/>
    <property type="match status" value="1"/>
</dbReference>
<dbReference type="EMBL" id="CP098494">
    <property type="protein sequence ID" value="USA60416.1"/>
    <property type="molecule type" value="Genomic_DNA"/>
</dbReference>